<organism evidence="11 12">
    <name type="scientific">Sporothrix stenoceras</name>
    <dbReference type="NCBI Taxonomy" id="5173"/>
    <lineage>
        <taxon>Eukaryota</taxon>
        <taxon>Fungi</taxon>
        <taxon>Dikarya</taxon>
        <taxon>Ascomycota</taxon>
        <taxon>Pezizomycotina</taxon>
        <taxon>Sordariomycetes</taxon>
        <taxon>Sordariomycetidae</taxon>
        <taxon>Ophiostomatales</taxon>
        <taxon>Ophiostomataceae</taxon>
        <taxon>Sporothrix</taxon>
    </lineage>
</organism>
<comment type="subcellular location">
    <subcellularLocation>
        <location evidence="2">Endoplasmic reticulum membrane</location>
        <topology evidence="2">Multi-pass membrane protein</topology>
    </subcellularLocation>
</comment>
<dbReference type="EMBL" id="JAWCUI010000018">
    <property type="protein sequence ID" value="KAL1897642.1"/>
    <property type="molecule type" value="Genomic_DNA"/>
</dbReference>
<keyword evidence="6 9" id="KW-1133">Transmembrane helix</keyword>
<feature type="region of interest" description="Disordered" evidence="8">
    <location>
        <begin position="1"/>
        <end position="26"/>
    </location>
</feature>
<evidence type="ECO:0000256" key="2">
    <source>
        <dbReference type="ARBA" id="ARBA00004477"/>
    </source>
</evidence>
<comment type="function">
    <text evidence="1">Involved in the import of GDP-mannose from the cytoplasm into the Golgi lumen.</text>
</comment>
<evidence type="ECO:0000256" key="1">
    <source>
        <dbReference type="ARBA" id="ARBA00003420"/>
    </source>
</evidence>
<dbReference type="PANTHER" id="PTHR11132">
    <property type="entry name" value="SOLUTE CARRIER FAMILY 35"/>
    <property type="match status" value="1"/>
</dbReference>
<keyword evidence="5 9" id="KW-0812">Transmembrane</keyword>
<feature type="transmembrane region" description="Helical" evidence="9">
    <location>
        <begin position="212"/>
        <end position="231"/>
    </location>
</feature>
<evidence type="ECO:0000256" key="5">
    <source>
        <dbReference type="ARBA" id="ARBA00022692"/>
    </source>
</evidence>
<comment type="caution">
    <text evidence="11">The sequence shown here is derived from an EMBL/GenBank/DDBJ whole genome shotgun (WGS) entry which is preliminary data.</text>
</comment>
<feature type="transmembrane region" description="Helical" evidence="9">
    <location>
        <begin position="340"/>
        <end position="359"/>
    </location>
</feature>
<evidence type="ECO:0000256" key="9">
    <source>
        <dbReference type="SAM" id="Phobius"/>
    </source>
</evidence>
<proteinExistence type="inferred from homology"/>
<dbReference type="InterPro" id="IPR004853">
    <property type="entry name" value="Sugar_P_trans_dom"/>
</dbReference>
<evidence type="ECO:0000256" key="4">
    <source>
        <dbReference type="ARBA" id="ARBA00011182"/>
    </source>
</evidence>
<evidence type="ECO:0000256" key="8">
    <source>
        <dbReference type="SAM" id="MobiDB-lite"/>
    </source>
</evidence>
<evidence type="ECO:0000256" key="3">
    <source>
        <dbReference type="ARBA" id="ARBA00010425"/>
    </source>
</evidence>
<evidence type="ECO:0000256" key="7">
    <source>
        <dbReference type="ARBA" id="ARBA00023136"/>
    </source>
</evidence>
<feature type="transmembrane region" description="Helical" evidence="9">
    <location>
        <begin position="281"/>
        <end position="301"/>
    </location>
</feature>
<keyword evidence="12" id="KW-1185">Reference proteome</keyword>
<dbReference type="Proteomes" id="UP001583186">
    <property type="component" value="Unassembled WGS sequence"/>
</dbReference>
<evidence type="ECO:0000313" key="12">
    <source>
        <dbReference type="Proteomes" id="UP001583186"/>
    </source>
</evidence>
<name>A0ABR3ZBY5_9PEZI</name>
<feature type="transmembrane region" description="Helical" evidence="9">
    <location>
        <begin position="100"/>
        <end position="123"/>
    </location>
</feature>
<reference evidence="11 12" key="1">
    <citation type="journal article" date="2024" name="IMA Fungus">
        <title>IMA Genome - F19 : A genome assembly and annotation guide to empower mycologists, including annotated draft genome sequences of Ceratocystis pirilliformis, Diaporthe australafricana, Fusarium ophioides, Paecilomyces lecythidis, and Sporothrix stenoceras.</title>
        <authorList>
            <person name="Aylward J."/>
            <person name="Wilson A.M."/>
            <person name="Visagie C.M."/>
            <person name="Spraker J."/>
            <person name="Barnes I."/>
            <person name="Buitendag C."/>
            <person name="Ceriani C."/>
            <person name="Del Mar Angel L."/>
            <person name="du Plessis D."/>
            <person name="Fuchs T."/>
            <person name="Gasser K."/>
            <person name="Kramer D."/>
            <person name="Li W."/>
            <person name="Munsamy K."/>
            <person name="Piso A."/>
            <person name="Price J.L."/>
            <person name="Sonnekus B."/>
            <person name="Thomas C."/>
            <person name="van der Nest A."/>
            <person name="van Dijk A."/>
            <person name="van Heerden A."/>
            <person name="van Vuuren N."/>
            <person name="Yilmaz N."/>
            <person name="Duong T.A."/>
            <person name="van der Merwe N.A."/>
            <person name="Wingfield M.J."/>
            <person name="Wingfield B.D."/>
        </authorList>
    </citation>
    <scope>NUCLEOTIDE SEQUENCE [LARGE SCALE GENOMIC DNA]</scope>
    <source>
        <strain evidence="11 12">CMW 5346</strain>
    </source>
</reference>
<feature type="transmembrane region" description="Helical" evidence="9">
    <location>
        <begin position="135"/>
        <end position="154"/>
    </location>
</feature>
<dbReference type="Pfam" id="PF03151">
    <property type="entry name" value="TPT"/>
    <property type="match status" value="1"/>
</dbReference>
<evidence type="ECO:0000313" key="11">
    <source>
        <dbReference type="EMBL" id="KAL1897642.1"/>
    </source>
</evidence>
<protein>
    <recommendedName>
        <fullName evidence="10">Sugar phosphate transporter domain-containing protein</fullName>
    </recommendedName>
</protein>
<dbReference type="InterPro" id="IPR050186">
    <property type="entry name" value="TPT_transporter"/>
</dbReference>
<comment type="similarity">
    <text evidence="3">Belongs to the TPT transporter family. SLC35D subfamily.</text>
</comment>
<comment type="subunit">
    <text evidence="4">Homooligomer.</text>
</comment>
<gene>
    <name evidence="11" type="ORF">Sste5346_003948</name>
</gene>
<sequence>MGRPEDVEAQLNGGSNGSNVNWDKGRNGPLLPTSNVGSGIENKLNNLDSLNTKNAASSGAEAEYTVSAATKYAYLSAYFACNVALTLYNKSILGKFAYPWLLTAIHAGSASIGCYILELRGLVKRSELSRRDESVLLAFSVLFTINIAVSNVSLAMVSIPFHQIMRSTCPVFTVLIYRLRYNRTYSTKTYLSLIPVVCGVGLATYGDYYFTAAGFILTFLGVVLASVKTVATNRIMTGPLALSPLESLLRMSPLACGQALICALLTGEISSITSGFTNIPISPHMALALAGNGALAFALNISSFSTNRQTGALTMTVCGNVKQSITVLLGITMFGVKVGLANGLGMLVALIGAAWYSVVELGAKTRR</sequence>
<evidence type="ECO:0000259" key="10">
    <source>
        <dbReference type="Pfam" id="PF03151"/>
    </source>
</evidence>
<accession>A0ABR3ZBY5</accession>
<keyword evidence="7 9" id="KW-0472">Membrane</keyword>
<feature type="domain" description="Sugar phosphate transporter" evidence="10">
    <location>
        <begin position="74"/>
        <end position="357"/>
    </location>
</feature>
<evidence type="ECO:0000256" key="6">
    <source>
        <dbReference type="ARBA" id="ARBA00022989"/>
    </source>
</evidence>